<dbReference type="RefSeq" id="XP_066078116.1">
    <property type="nucleotide sequence ID" value="XM_066222019.1"/>
</dbReference>
<evidence type="ECO:0000313" key="2">
    <source>
        <dbReference type="EMBL" id="WWC91354.1"/>
    </source>
</evidence>
<evidence type="ECO:0000256" key="1">
    <source>
        <dbReference type="SAM" id="MobiDB-lite"/>
    </source>
</evidence>
<protein>
    <submittedName>
        <fullName evidence="2">Uncharacterized protein</fullName>
    </submittedName>
</protein>
<sequence>MPTAAPHRQQSTLSSASSGNRTVRAQSHSQIISRHSSPASPSSLYNDEQQPSWGDNDAGPSDYWRRNTPSPQSLVELAPVNWRKLSDVPFDADNIENGPDDHFWPSHNIHSPEQQIENDTSTAKETDEEEYEARLQQVLDVEAAQPVSPHLSDITPDWKGEGYRKTYQDIMEASDNGVHAGSIGDEEFGRLNSPYTDDLSERTPSVKSNHMKSAQTTPATPSPSKRASFIRKFDNKEVFANM</sequence>
<gene>
    <name evidence="2" type="ORF">L201_006297</name>
</gene>
<feature type="compositionally biased region" description="Polar residues" evidence="1">
    <location>
        <begin position="44"/>
        <end position="53"/>
    </location>
</feature>
<dbReference type="GeneID" id="91096966"/>
<evidence type="ECO:0000313" key="3">
    <source>
        <dbReference type="Proteomes" id="UP001355207"/>
    </source>
</evidence>
<reference evidence="2 3" key="1">
    <citation type="submission" date="2024-01" db="EMBL/GenBank/DDBJ databases">
        <title>Comparative genomics of Cryptococcus and Kwoniella reveals pathogenesis evolution and contrasting modes of karyotype evolution via chromosome fusion or intercentromeric recombination.</title>
        <authorList>
            <person name="Coelho M.A."/>
            <person name="David-Palma M."/>
            <person name="Shea T."/>
            <person name="Bowers K."/>
            <person name="McGinley-Smith S."/>
            <person name="Mohammad A.W."/>
            <person name="Gnirke A."/>
            <person name="Yurkov A.M."/>
            <person name="Nowrousian M."/>
            <person name="Sun S."/>
            <person name="Cuomo C.A."/>
            <person name="Heitman J."/>
        </authorList>
    </citation>
    <scope>NUCLEOTIDE SEQUENCE [LARGE SCALE GENOMIC DNA]</scope>
    <source>
        <strain evidence="2 3">CBS 6074</strain>
    </source>
</reference>
<dbReference type="AlphaFoldDB" id="A0AAX4K2E5"/>
<proteinExistence type="predicted"/>
<feature type="compositionally biased region" description="Polar residues" evidence="1">
    <location>
        <begin position="202"/>
        <end position="225"/>
    </location>
</feature>
<feature type="compositionally biased region" description="Polar residues" evidence="1">
    <location>
        <begin position="8"/>
        <end position="25"/>
    </location>
</feature>
<keyword evidence="3" id="KW-1185">Reference proteome</keyword>
<name>A0AAX4K2E5_9TREE</name>
<dbReference type="Proteomes" id="UP001355207">
    <property type="component" value="Chromosome 8"/>
</dbReference>
<organism evidence="2 3">
    <name type="scientific">Kwoniella dendrophila CBS 6074</name>
    <dbReference type="NCBI Taxonomy" id="1295534"/>
    <lineage>
        <taxon>Eukaryota</taxon>
        <taxon>Fungi</taxon>
        <taxon>Dikarya</taxon>
        <taxon>Basidiomycota</taxon>
        <taxon>Agaricomycotina</taxon>
        <taxon>Tremellomycetes</taxon>
        <taxon>Tremellales</taxon>
        <taxon>Cryptococcaceae</taxon>
        <taxon>Kwoniella</taxon>
    </lineage>
</organism>
<feature type="compositionally biased region" description="Low complexity" evidence="1">
    <location>
        <begin position="26"/>
        <end position="43"/>
    </location>
</feature>
<feature type="region of interest" description="Disordered" evidence="1">
    <location>
        <begin position="181"/>
        <end position="230"/>
    </location>
</feature>
<dbReference type="EMBL" id="CP144105">
    <property type="protein sequence ID" value="WWC91354.1"/>
    <property type="molecule type" value="Genomic_DNA"/>
</dbReference>
<accession>A0AAX4K2E5</accession>
<feature type="region of interest" description="Disordered" evidence="1">
    <location>
        <begin position="1"/>
        <end position="75"/>
    </location>
</feature>